<dbReference type="InParanoid" id="A0A1Y2ASS5"/>
<evidence type="ECO:0000256" key="1">
    <source>
        <dbReference type="ARBA" id="ARBA00004123"/>
    </source>
</evidence>
<dbReference type="PANTHER" id="PTHR31845">
    <property type="entry name" value="FINGER DOMAIN PROTEIN, PUTATIVE-RELATED"/>
    <property type="match status" value="1"/>
</dbReference>
<evidence type="ECO:0000256" key="4">
    <source>
        <dbReference type="ARBA" id="ARBA00023163"/>
    </source>
</evidence>
<dbReference type="STRING" id="71784.A0A1Y2ASS5"/>
<dbReference type="InterPro" id="IPR051089">
    <property type="entry name" value="prtT"/>
</dbReference>
<evidence type="ECO:0008006" key="9">
    <source>
        <dbReference type="Google" id="ProtNLM"/>
    </source>
</evidence>
<keyword evidence="8" id="KW-1185">Reference proteome</keyword>
<reference evidence="7 8" key="1">
    <citation type="submission" date="2016-07" db="EMBL/GenBank/DDBJ databases">
        <title>Pervasive Adenine N6-methylation of Active Genes in Fungi.</title>
        <authorList>
            <consortium name="DOE Joint Genome Institute"/>
            <person name="Mondo S.J."/>
            <person name="Dannebaum R.O."/>
            <person name="Kuo R.C."/>
            <person name="Labutti K."/>
            <person name="Haridas S."/>
            <person name="Kuo A."/>
            <person name="Salamov A."/>
            <person name="Ahrendt S.R."/>
            <person name="Lipzen A."/>
            <person name="Sullivan W."/>
            <person name="Andreopoulos W.B."/>
            <person name="Clum A."/>
            <person name="Lindquist E."/>
            <person name="Daum C."/>
            <person name="Ramamoorthy G.K."/>
            <person name="Gryganskyi A."/>
            <person name="Culley D."/>
            <person name="Magnuson J.K."/>
            <person name="James T.Y."/>
            <person name="O'Malley M.A."/>
            <person name="Stajich J.E."/>
            <person name="Spatafora J.W."/>
            <person name="Visel A."/>
            <person name="Grigoriev I.V."/>
        </authorList>
    </citation>
    <scope>NUCLEOTIDE SEQUENCE [LARGE SCALE GENOMIC DNA]</scope>
    <source>
        <strain evidence="7 8">68-887.2</strain>
    </source>
</reference>
<proteinExistence type="predicted"/>
<accession>A0A1Y2ASS5</accession>
<evidence type="ECO:0000256" key="3">
    <source>
        <dbReference type="ARBA" id="ARBA00023125"/>
    </source>
</evidence>
<gene>
    <name evidence="7" type="ORF">BCR39DRAFT_285759</name>
</gene>
<keyword evidence="5" id="KW-0539">Nucleus</keyword>
<dbReference type="GO" id="GO:0005634">
    <property type="term" value="C:nucleus"/>
    <property type="evidence" value="ECO:0007669"/>
    <property type="project" value="UniProtKB-SubCell"/>
</dbReference>
<comment type="caution">
    <text evidence="7">The sequence shown here is derived from an EMBL/GenBank/DDBJ whole genome shotgun (WGS) entry which is preliminary data.</text>
</comment>
<dbReference type="GO" id="GO:0000976">
    <property type="term" value="F:transcription cis-regulatory region binding"/>
    <property type="evidence" value="ECO:0007669"/>
    <property type="project" value="TreeGrafter"/>
</dbReference>
<dbReference type="Proteomes" id="UP000193986">
    <property type="component" value="Unassembled WGS sequence"/>
</dbReference>
<name>A0A1Y2ASS5_9TREE</name>
<dbReference type="CDD" id="cd12148">
    <property type="entry name" value="fungal_TF_MHR"/>
    <property type="match status" value="1"/>
</dbReference>
<evidence type="ECO:0000313" key="8">
    <source>
        <dbReference type="Proteomes" id="UP000193986"/>
    </source>
</evidence>
<dbReference type="OrthoDB" id="2569636at2759"/>
<evidence type="ECO:0000256" key="6">
    <source>
        <dbReference type="SAM" id="MobiDB-lite"/>
    </source>
</evidence>
<comment type="subcellular location">
    <subcellularLocation>
        <location evidence="1">Nucleus</location>
    </subcellularLocation>
</comment>
<organism evidence="7 8">
    <name type="scientific">Naematelia encephala</name>
    <dbReference type="NCBI Taxonomy" id="71784"/>
    <lineage>
        <taxon>Eukaryota</taxon>
        <taxon>Fungi</taxon>
        <taxon>Dikarya</taxon>
        <taxon>Basidiomycota</taxon>
        <taxon>Agaricomycotina</taxon>
        <taxon>Tremellomycetes</taxon>
        <taxon>Tremellales</taxon>
        <taxon>Naemateliaceae</taxon>
        <taxon>Naematelia</taxon>
    </lineage>
</organism>
<feature type="region of interest" description="Disordered" evidence="6">
    <location>
        <begin position="177"/>
        <end position="212"/>
    </location>
</feature>
<dbReference type="EMBL" id="MCFC01000056">
    <property type="protein sequence ID" value="ORY25524.1"/>
    <property type="molecule type" value="Genomic_DNA"/>
</dbReference>
<dbReference type="Gene3D" id="4.10.240.10">
    <property type="entry name" value="Zn(2)-C6 fungal-type DNA-binding domain"/>
    <property type="match status" value="1"/>
</dbReference>
<dbReference type="PANTHER" id="PTHR31845:SF19">
    <property type="entry name" value="TRANSCRIPTION FACTOR DOMAIN-CONTAINING PROTEIN"/>
    <property type="match status" value="1"/>
</dbReference>
<protein>
    <recommendedName>
        <fullName evidence="9">Zn(2)-C6 fungal-type domain-containing protein</fullName>
    </recommendedName>
</protein>
<dbReference type="InterPro" id="IPR001138">
    <property type="entry name" value="Zn2Cys6_DnaBD"/>
</dbReference>
<evidence type="ECO:0000256" key="2">
    <source>
        <dbReference type="ARBA" id="ARBA00023015"/>
    </source>
</evidence>
<keyword evidence="2" id="KW-0805">Transcription regulation</keyword>
<feature type="region of interest" description="Disordered" evidence="6">
    <location>
        <begin position="60"/>
        <end position="79"/>
    </location>
</feature>
<dbReference type="AlphaFoldDB" id="A0A1Y2ASS5"/>
<dbReference type="CDD" id="cd00067">
    <property type="entry name" value="GAL4"/>
    <property type="match status" value="1"/>
</dbReference>
<keyword evidence="3" id="KW-0238">DNA-binding</keyword>
<evidence type="ECO:0000256" key="5">
    <source>
        <dbReference type="ARBA" id="ARBA00023242"/>
    </source>
</evidence>
<dbReference type="InterPro" id="IPR036864">
    <property type="entry name" value="Zn2-C6_fun-type_DNA-bd_sf"/>
</dbReference>
<evidence type="ECO:0000313" key="7">
    <source>
        <dbReference type="EMBL" id="ORY25524.1"/>
    </source>
</evidence>
<sequence length="546" mass="60310">MIFRCTVCRTLKTRCLPSNDGQDDLAPCARCQRLELECDYTTKRRGRPITIGRRLANLAPPRSVMTPSNTENQKGAVPSVQHTEGVQETGYMPSFGIETLPPVSVGPPPLPIGLADLQSPGILPTYGDSSHVGWASRPINTPSPFIVPDHQYEGMRGIVNPHRSDICAKVASLEPYLGSEDSRSPTPELSRDDVKPQNPQAGVFSDSGSAGMSAMPDMSNPVELGLLSEAEAMFLFQQFMDRMAPFAYMFDDAYHNYQFVRRSAVLLSATTAVMARFLRPDLFDLLREHTELLISRQFRSGALDLQAIQASLVLAFWKTPKDESAPLKMGLAVRAACLLHLKDHVLEPNTLDSLATREKLDRERTWSALLRMDTVCCLFNRLPASLAVFDDNEIYPFARWSEDHGHFGIAADSMIAFAFGLIGILKETCLSLVWPRPPERPIDVSKFDMKTLNATIQQHLNRWLATSALTGPYRSLAKIAANRFSGQLEAEQLRVRPSTSGAEALVQAMSAGCGAIRELAISGHLRFVSEHLATTILMPGLTFFHV</sequence>
<keyword evidence="4" id="KW-0804">Transcription</keyword>
<dbReference type="GO" id="GO:0008270">
    <property type="term" value="F:zinc ion binding"/>
    <property type="evidence" value="ECO:0007669"/>
    <property type="project" value="InterPro"/>
</dbReference>
<dbReference type="GO" id="GO:0000981">
    <property type="term" value="F:DNA-binding transcription factor activity, RNA polymerase II-specific"/>
    <property type="evidence" value="ECO:0007669"/>
    <property type="project" value="InterPro"/>
</dbReference>
<dbReference type="SUPFAM" id="SSF57701">
    <property type="entry name" value="Zn2/Cys6 DNA-binding domain"/>
    <property type="match status" value="1"/>
</dbReference>